<organism evidence="3 4">
    <name type="scientific">Stieleria maiorica</name>
    <dbReference type="NCBI Taxonomy" id="2795974"/>
    <lineage>
        <taxon>Bacteria</taxon>
        <taxon>Pseudomonadati</taxon>
        <taxon>Planctomycetota</taxon>
        <taxon>Planctomycetia</taxon>
        <taxon>Pirellulales</taxon>
        <taxon>Pirellulaceae</taxon>
        <taxon>Stieleria</taxon>
    </lineage>
</organism>
<evidence type="ECO:0000256" key="1">
    <source>
        <dbReference type="SAM" id="MobiDB-lite"/>
    </source>
</evidence>
<dbReference type="KEGG" id="smam:Mal15_29250"/>
<evidence type="ECO:0000259" key="2">
    <source>
        <dbReference type="PROSITE" id="PS50879"/>
    </source>
</evidence>
<dbReference type="Gene3D" id="3.30.420.10">
    <property type="entry name" value="Ribonuclease H-like superfamily/Ribonuclease H"/>
    <property type="match status" value="1"/>
</dbReference>
<reference evidence="3 4" key="1">
    <citation type="submission" date="2019-02" db="EMBL/GenBank/DDBJ databases">
        <title>Planctomycetal bacteria perform biofilm scaping via a novel small molecule.</title>
        <authorList>
            <person name="Jeske O."/>
            <person name="Boedeker C."/>
            <person name="Wiegand S."/>
            <person name="Breitling P."/>
            <person name="Kallscheuer N."/>
            <person name="Jogler M."/>
            <person name="Rohde M."/>
            <person name="Petersen J."/>
            <person name="Medema M.H."/>
            <person name="Surup F."/>
            <person name="Jogler C."/>
        </authorList>
    </citation>
    <scope>NUCLEOTIDE SEQUENCE [LARGE SCALE GENOMIC DNA]</scope>
    <source>
        <strain evidence="3 4">Mal15</strain>
    </source>
</reference>
<dbReference type="InterPro" id="IPR012337">
    <property type="entry name" value="RNaseH-like_sf"/>
</dbReference>
<proteinExistence type="predicted"/>
<dbReference type="GO" id="GO:0004523">
    <property type="term" value="F:RNA-DNA hybrid ribonuclease activity"/>
    <property type="evidence" value="ECO:0007669"/>
    <property type="project" value="UniProtKB-EC"/>
</dbReference>
<dbReference type="SUPFAM" id="SSF53098">
    <property type="entry name" value="Ribonuclease H-like"/>
    <property type="match status" value="1"/>
</dbReference>
<keyword evidence="3" id="KW-0378">Hydrolase</keyword>
<feature type="region of interest" description="Disordered" evidence="1">
    <location>
        <begin position="280"/>
        <end position="306"/>
    </location>
</feature>
<gene>
    <name evidence="3" type="primary">rnhA_2</name>
    <name evidence="3" type="ORF">Mal15_29250</name>
</gene>
<dbReference type="PROSITE" id="PS50879">
    <property type="entry name" value="RNASE_H_1"/>
    <property type="match status" value="1"/>
</dbReference>
<dbReference type="AlphaFoldDB" id="A0A5B9MCU5"/>
<name>A0A5B9MCU5_9BACT</name>
<evidence type="ECO:0000313" key="4">
    <source>
        <dbReference type="Proteomes" id="UP000321353"/>
    </source>
</evidence>
<evidence type="ECO:0000313" key="3">
    <source>
        <dbReference type="EMBL" id="QEF98868.1"/>
    </source>
</evidence>
<dbReference type="EMBL" id="CP036264">
    <property type="protein sequence ID" value="QEF98868.1"/>
    <property type="molecule type" value="Genomic_DNA"/>
</dbReference>
<dbReference type="GO" id="GO:0003676">
    <property type="term" value="F:nucleic acid binding"/>
    <property type="evidence" value="ECO:0007669"/>
    <property type="project" value="InterPro"/>
</dbReference>
<accession>A0A5B9MCU5</accession>
<dbReference type="Proteomes" id="UP000321353">
    <property type="component" value="Chromosome"/>
</dbReference>
<feature type="domain" description="RNase H type-1" evidence="2">
    <location>
        <begin position="95"/>
        <end position="240"/>
    </location>
</feature>
<dbReference type="EC" id="3.1.26.4" evidence="3"/>
<sequence length="306" mass="33809">MHDESACPSQSCGQFSSSRSMEWITGLAARMPEPLADVMRVCFLPEASSMELRAVKLSFPMDPVGPSLMTQTRALHNPPIAVPSSGLPSHQTPAIETDYLLVCEAYSRSLTDGRWRFTLEAADGELILDAEDHELGDLNRLTLLAAVRGLESLEGPSAVTLLSNNRYLIRSLSNSLPRWRQNNFRWEHFGRRIDVQHADLWRRIDHALAIHRVQACLVSSCLVSHGHDQAAAGGASRQATADRARYRIDSPEGRADDAAPLRRARSVVPAPSARLRQLINGDALPPPTQANVRRRGRFTAEDLQSP</sequence>
<dbReference type="InterPro" id="IPR002156">
    <property type="entry name" value="RNaseH_domain"/>
</dbReference>
<protein>
    <submittedName>
        <fullName evidence="3">Ribonuclease HI</fullName>
        <ecNumber evidence="3">3.1.26.4</ecNumber>
    </submittedName>
</protein>
<keyword evidence="4" id="KW-1185">Reference proteome</keyword>
<dbReference type="InterPro" id="IPR036397">
    <property type="entry name" value="RNaseH_sf"/>
</dbReference>